<dbReference type="STRING" id="490829.SAMN05421850_101172"/>
<proteinExistence type="predicted"/>
<dbReference type="AlphaFoldDB" id="A0A1G8GPU9"/>
<dbReference type="Pfam" id="PF00117">
    <property type="entry name" value="GATase"/>
    <property type="match status" value="1"/>
</dbReference>
<dbReference type="SUPFAM" id="SSF52317">
    <property type="entry name" value="Class I glutamine amidotransferase-like"/>
    <property type="match status" value="1"/>
</dbReference>
<gene>
    <name evidence="2" type="ORF">SAMN05421850_101172</name>
</gene>
<dbReference type="OrthoDB" id="9813383at2"/>
<dbReference type="EMBL" id="FNEB01000001">
    <property type="protein sequence ID" value="SDH96291.1"/>
    <property type="molecule type" value="Genomic_DNA"/>
</dbReference>
<protein>
    <submittedName>
        <fullName evidence="2">GMP synthase (Glutamine-hydrolysing)</fullName>
    </submittedName>
</protein>
<reference evidence="2 3" key="1">
    <citation type="submission" date="2016-10" db="EMBL/GenBank/DDBJ databases">
        <authorList>
            <person name="de Groot N.N."/>
        </authorList>
    </citation>
    <scope>NUCLEOTIDE SEQUENCE [LARGE SCALE GENOMIC DNA]</scope>
    <source>
        <strain evidence="2 3">DSM 28010</strain>
    </source>
</reference>
<dbReference type="InterPro" id="IPR029062">
    <property type="entry name" value="Class_I_gatase-like"/>
</dbReference>
<dbReference type="Proteomes" id="UP000199340">
    <property type="component" value="Unassembled WGS sequence"/>
</dbReference>
<dbReference type="InterPro" id="IPR044992">
    <property type="entry name" value="ChyE-like"/>
</dbReference>
<name>A0A1G8GPU9_9RHOB</name>
<accession>A0A1G8GPU9</accession>
<organism evidence="2 3">
    <name type="scientific">Lutimaribacter saemankumensis</name>
    <dbReference type="NCBI Taxonomy" id="490829"/>
    <lineage>
        <taxon>Bacteria</taxon>
        <taxon>Pseudomonadati</taxon>
        <taxon>Pseudomonadota</taxon>
        <taxon>Alphaproteobacteria</taxon>
        <taxon>Rhodobacterales</taxon>
        <taxon>Roseobacteraceae</taxon>
        <taxon>Lutimaribacter</taxon>
    </lineage>
</organism>
<feature type="domain" description="Glutamine amidotransferase" evidence="1">
    <location>
        <begin position="75"/>
        <end position="193"/>
    </location>
</feature>
<dbReference type="InterPro" id="IPR017926">
    <property type="entry name" value="GATASE"/>
</dbReference>
<keyword evidence="3" id="KW-1185">Reference proteome</keyword>
<evidence type="ECO:0000313" key="3">
    <source>
        <dbReference type="Proteomes" id="UP000199340"/>
    </source>
</evidence>
<dbReference type="GO" id="GO:0005829">
    <property type="term" value="C:cytosol"/>
    <property type="evidence" value="ECO:0007669"/>
    <property type="project" value="TreeGrafter"/>
</dbReference>
<evidence type="ECO:0000313" key="2">
    <source>
        <dbReference type="EMBL" id="SDH96291.1"/>
    </source>
</evidence>
<dbReference type="Gene3D" id="3.40.50.880">
    <property type="match status" value="1"/>
</dbReference>
<dbReference type="RefSeq" id="WP_090025545.1">
    <property type="nucleotide sequence ID" value="NZ_FNEB01000001.1"/>
</dbReference>
<evidence type="ECO:0000259" key="1">
    <source>
        <dbReference type="Pfam" id="PF00117"/>
    </source>
</evidence>
<dbReference type="PANTHER" id="PTHR42695">
    <property type="entry name" value="GLUTAMINE AMIDOTRANSFERASE YLR126C-RELATED"/>
    <property type="match status" value="1"/>
</dbReference>
<dbReference type="PROSITE" id="PS51273">
    <property type="entry name" value="GATASE_TYPE_1"/>
    <property type="match status" value="1"/>
</dbReference>
<sequence>MTTILIVEGNTPATVARGRAGATAFVDTLAGVRPDLHTRIAAPYAMPLSLCDLEDIDAVIFTGAAEPWSVDATEAAPQRAAFEVVLNAGLPVWGSCNGMQLAAVVLGGAVGASPNGLEVGMARDIWLTGVGQYHPMLAARMPGYAAPSVHRDEVTVLPDCMNLLAGNDHSAVQAVACETGGMRIWGTQYHPELGAGGIAAYLSDADGIFTEQSRLVELLQAIDGNPALGLHLGADARDLSPAVRASEFLAWIDMIAPAQALSPVAGMGYEQANTPHNPQQAHEIHAFLAETPPGHDRDA</sequence>
<dbReference type="PANTHER" id="PTHR42695:SF5">
    <property type="entry name" value="GLUTAMINE AMIDOTRANSFERASE YLR126C-RELATED"/>
    <property type="match status" value="1"/>
</dbReference>